<evidence type="ECO:0000313" key="2">
    <source>
        <dbReference type="Proteomes" id="UP000469670"/>
    </source>
</evidence>
<gene>
    <name evidence="1" type="ORF">G3I50_12690</name>
</gene>
<reference evidence="1 2" key="1">
    <citation type="submission" date="2020-01" db="EMBL/GenBank/DDBJ databases">
        <title>Insect and environment-associated Actinomycetes.</title>
        <authorList>
            <person name="Currrie C."/>
            <person name="Chevrette M."/>
            <person name="Carlson C."/>
            <person name="Stubbendieck R."/>
            <person name="Wendt-Pienkowski E."/>
        </authorList>
    </citation>
    <scope>NUCLEOTIDE SEQUENCE [LARGE SCALE GENOMIC DNA]</scope>
    <source>
        <strain evidence="1 2">SID7590</strain>
    </source>
</reference>
<protein>
    <submittedName>
        <fullName evidence="1">Uncharacterized protein</fullName>
    </submittedName>
</protein>
<sequence>MAAEKVVIYNLPPSHTSAPPLPAVSKSFASWEVGELSVKPSVGEGLPPYVERAHDLELRQCLRKIRNGSSSVVVIEGNSCAGKTRAAYEGAGTELHDWALLYPHSTDGLRQAAAEGLVRPRTIIWLDDAHSTVLADRDGEKAAALLLTLKDAVSHLAIVVTIWPGHYEMLTGAAPASQGQDRLARRRTLLQASHHVTVPDIFTDRELDDFQRRVTDPQWVQAVDSARGTQELTQTLAAAVELMHRYRRSDHPGKALVTAAADLRRLGVREPIPARTLTVAAPGYLTSHARMKLVGDWAATALAWAREPCHGVCPALPPVLHPDGIGPDPERCDLNDYLEQHIAEERAFTAPPSPFWQAALTADLGGLSYAKLGTAAFSRARFKIARDLYIKALERHHTPAFSDLCVLYSETGMIHTRRGIDELLALCEPIEDGGESAFHLGTDIGYAATGQVDAEYRERSVELATALLERAAEAGHALASTALVMMYEDLGQLDEAAAVARVADAPEAQQEHPAALLHQAAEGDADALHELKRLAHIVGPRWHALVATAFDVPSRLCAWPSKLSKQGERDLARQLLDAGVAAKSAAALSMLLNFLDRPEDRQEAAALKRSAAETDSHFLFQLFMELWPERRREALALLGRARRQRRHGAVWTVVRHLHKIPSARHTAEGIAHILAMRDRQPWAQYELALWMYERLETPEEGLPPLESIPDEVFALMEAAAVHHQGARRLWGQLLSRMGREHEGREALFAAIDSGDYTIVTHGELGEHLFPDQPTKAEQLKMYGLTAEGEPHDVW</sequence>
<evidence type="ECO:0000313" key="1">
    <source>
        <dbReference type="EMBL" id="NEC19108.1"/>
    </source>
</evidence>
<dbReference type="Gene3D" id="1.25.40.10">
    <property type="entry name" value="Tetratricopeptide repeat domain"/>
    <property type="match status" value="1"/>
</dbReference>
<proteinExistence type="predicted"/>
<dbReference type="AlphaFoldDB" id="A0A7K3RVA0"/>
<dbReference type="RefSeq" id="WP_164202154.1">
    <property type="nucleotide sequence ID" value="NZ_JAAGMP010000596.1"/>
</dbReference>
<comment type="caution">
    <text evidence="1">The sequence shown here is derived from an EMBL/GenBank/DDBJ whole genome shotgun (WGS) entry which is preliminary data.</text>
</comment>
<dbReference type="EMBL" id="JAAGMP010000596">
    <property type="protein sequence ID" value="NEC19108.1"/>
    <property type="molecule type" value="Genomic_DNA"/>
</dbReference>
<dbReference type="Proteomes" id="UP000469670">
    <property type="component" value="Unassembled WGS sequence"/>
</dbReference>
<name>A0A7K3RVA0_9ACTN</name>
<dbReference type="InterPro" id="IPR011990">
    <property type="entry name" value="TPR-like_helical_dom_sf"/>
</dbReference>
<dbReference type="SUPFAM" id="SSF81901">
    <property type="entry name" value="HCP-like"/>
    <property type="match status" value="1"/>
</dbReference>
<accession>A0A7K3RVA0</accession>
<organism evidence="1 2">
    <name type="scientific">Streptomyces parvus</name>
    <dbReference type="NCBI Taxonomy" id="66428"/>
    <lineage>
        <taxon>Bacteria</taxon>
        <taxon>Bacillati</taxon>
        <taxon>Actinomycetota</taxon>
        <taxon>Actinomycetes</taxon>
        <taxon>Kitasatosporales</taxon>
        <taxon>Streptomycetaceae</taxon>
        <taxon>Streptomyces</taxon>
    </lineage>
</organism>